<evidence type="ECO:0000313" key="1">
    <source>
        <dbReference type="EMBL" id="KAF7818283.1"/>
    </source>
</evidence>
<dbReference type="Proteomes" id="UP000634136">
    <property type="component" value="Unassembled WGS sequence"/>
</dbReference>
<evidence type="ECO:0000313" key="2">
    <source>
        <dbReference type="Proteomes" id="UP000634136"/>
    </source>
</evidence>
<name>A0A834WES4_9FABA</name>
<sequence length="46" mass="5163">MRYGVVVATQYADDVAELEASSLLKVKNMETKVWLPSQGCHVHDSR</sequence>
<reference evidence="1" key="1">
    <citation type="submission" date="2020-09" db="EMBL/GenBank/DDBJ databases">
        <title>Genome-Enabled Discovery of Anthraquinone Biosynthesis in Senna tora.</title>
        <authorList>
            <person name="Kang S.-H."/>
            <person name="Pandey R.P."/>
            <person name="Lee C.-M."/>
            <person name="Sim J.-S."/>
            <person name="Jeong J.-T."/>
            <person name="Choi B.-S."/>
            <person name="Jung M."/>
            <person name="Ginzburg D."/>
            <person name="Zhao K."/>
            <person name="Won S.Y."/>
            <person name="Oh T.-J."/>
            <person name="Yu Y."/>
            <person name="Kim N.-H."/>
            <person name="Lee O.R."/>
            <person name="Lee T.-H."/>
            <person name="Bashyal P."/>
            <person name="Kim T.-S."/>
            <person name="Lee W.-H."/>
            <person name="Kawkins C."/>
            <person name="Kim C.-K."/>
            <person name="Kim J.S."/>
            <person name="Ahn B.O."/>
            <person name="Rhee S.Y."/>
            <person name="Sohng J.K."/>
        </authorList>
    </citation>
    <scope>NUCLEOTIDE SEQUENCE</scope>
    <source>
        <tissue evidence="1">Leaf</tissue>
    </source>
</reference>
<dbReference type="EMBL" id="JAAIUW010000008">
    <property type="protein sequence ID" value="KAF7818283.1"/>
    <property type="molecule type" value="Genomic_DNA"/>
</dbReference>
<accession>A0A834WES4</accession>
<keyword evidence="2" id="KW-1185">Reference proteome</keyword>
<organism evidence="1 2">
    <name type="scientific">Senna tora</name>
    <dbReference type="NCBI Taxonomy" id="362788"/>
    <lineage>
        <taxon>Eukaryota</taxon>
        <taxon>Viridiplantae</taxon>
        <taxon>Streptophyta</taxon>
        <taxon>Embryophyta</taxon>
        <taxon>Tracheophyta</taxon>
        <taxon>Spermatophyta</taxon>
        <taxon>Magnoliopsida</taxon>
        <taxon>eudicotyledons</taxon>
        <taxon>Gunneridae</taxon>
        <taxon>Pentapetalae</taxon>
        <taxon>rosids</taxon>
        <taxon>fabids</taxon>
        <taxon>Fabales</taxon>
        <taxon>Fabaceae</taxon>
        <taxon>Caesalpinioideae</taxon>
        <taxon>Cassia clade</taxon>
        <taxon>Senna</taxon>
    </lineage>
</organism>
<proteinExistence type="predicted"/>
<comment type="caution">
    <text evidence="1">The sequence shown here is derived from an EMBL/GenBank/DDBJ whole genome shotgun (WGS) entry which is preliminary data.</text>
</comment>
<protein>
    <submittedName>
        <fullName evidence="1">Uncharacterized protein</fullName>
    </submittedName>
</protein>
<dbReference type="AlphaFoldDB" id="A0A834WES4"/>
<gene>
    <name evidence="1" type="ORF">G2W53_023738</name>
</gene>